<evidence type="ECO:0000313" key="1">
    <source>
        <dbReference type="EMBL" id="MEJ5944297.1"/>
    </source>
</evidence>
<accession>A0ABU8RGT7</accession>
<dbReference type="RefSeq" id="WP_339573686.1">
    <property type="nucleotide sequence ID" value="NZ_JBBIAA010000002.1"/>
</dbReference>
<evidence type="ECO:0000313" key="2">
    <source>
        <dbReference type="Proteomes" id="UP001387100"/>
    </source>
</evidence>
<dbReference type="EMBL" id="JBBIAA010000002">
    <property type="protein sequence ID" value="MEJ5944297.1"/>
    <property type="molecule type" value="Genomic_DNA"/>
</dbReference>
<protein>
    <submittedName>
        <fullName evidence="1">Uncharacterized protein</fullName>
    </submittedName>
</protein>
<comment type="caution">
    <text evidence="1">The sequence shown here is derived from an EMBL/GenBank/DDBJ whole genome shotgun (WGS) entry which is preliminary data.</text>
</comment>
<gene>
    <name evidence="1" type="ORF">WDZ17_03180</name>
</gene>
<name>A0ABU8RGT7_9ACTN</name>
<keyword evidence="2" id="KW-1185">Reference proteome</keyword>
<organism evidence="1 2">
    <name type="scientific">Pseudokineococcus basanitobsidens</name>
    <dbReference type="NCBI Taxonomy" id="1926649"/>
    <lineage>
        <taxon>Bacteria</taxon>
        <taxon>Bacillati</taxon>
        <taxon>Actinomycetota</taxon>
        <taxon>Actinomycetes</taxon>
        <taxon>Kineosporiales</taxon>
        <taxon>Kineosporiaceae</taxon>
        <taxon>Pseudokineococcus</taxon>
    </lineage>
</organism>
<proteinExistence type="predicted"/>
<sequence length="101" mass="10518">MDVDVRADGDEAYLAVLAADGPADARADPDGAPGERRVRLLVPASLLDDLGLGAVDGPFLARAAADVLAEDEGPLPAEASLRELDRQRPGFLDRVRAASGR</sequence>
<dbReference type="Proteomes" id="UP001387100">
    <property type="component" value="Unassembled WGS sequence"/>
</dbReference>
<reference evidence="1 2" key="1">
    <citation type="journal article" date="2017" name="Int. J. Syst. Evol. Microbiol.">
        <title>Pseudokineococcus basanitobsidens sp. nov., isolated from volcanic rock.</title>
        <authorList>
            <person name="Lee D.W."/>
            <person name="Park M.Y."/>
            <person name="Kim J.J."/>
            <person name="Kim B.S."/>
        </authorList>
    </citation>
    <scope>NUCLEOTIDE SEQUENCE [LARGE SCALE GENOMIC DNA]</scope>
    <source>
        <strain evidence="1 2">DSM 103726</strain>
    </source>
</reference>